<evidence type="ECO:0000256" key="1">
    <source>
        <dbReference type="SAM" id="Phobius"/>
    </source>
</evidence>
<name>A0A2V4N1N0_9RHOB</name>
<sequence length="216" mass="22784">MKHFLCAVALATLPLSANAAIIDLDITGTWTAADFGTNPVDGIDDGNDDVFGLSPYDGSLTVSLRVDTTGVETFATGDLGVTHDWFGYQSVEVLDIVTLGSAVWSDTVTPVSLDGPGSSSAMLWTDTDITSGDPTLLSFRIFGEHDGGTADMFFGARTSTTIGSQFLVWEYFAGDEIRSDSYYATAAPAVPLPAAAWGLISGLAALLGLRRRRKMA</sequence>
<accession>A0A2V4N1N0</accession>
<keyword evidence="1" id="KW-0472">Membrane</keyword>
<keyword evidence="4" id="KW-1185">Reference proteome</keyword>
<feature type="chain" id="PRO_5016070697" description="VPLPA-CTERM protein sorting domain-containing protein" evidence="2">
    <location>
        <begin position="20"/>
        <end position="216"/>
    </location>
</feature>
<evidence type="ECO:0000313" key="3">
    <source>
        <dbReference type="EMBL" id="PYC47862.1"/>
    </source>
</evidence>
<protein>
    <recommendedName>
        <fullName evidence="5">VPLPA-CTERM protein sorting domain-containing protein</fullName>
    </recommendedName>
</protein>
<dbReference type="OrthoDB" id="7865933at2"/>
<dbReference type="AlphaFoldDB" id="A0A2V4N1N0"/>
<feature type="transmembrane region" description="Helical" evidence="1">
    <location>
        <begin position="190"/>
        <end position="209"/>
    </location>
</feature>
<keyword evidence="1" id="KW-1133">Transmembrane helix</keyword>
<feature type="signal peptide" evidence="2">
    <location>
        <begin position="1"/>
        <end position="19"/>
    </location>
</feature>
<comment type="caution">
    <text evidence="3">The sequence shown here is derived from an EMBL/GenBank/DDBJ whole genome shotgun (WGS) entry which is preliminary data.</text>
</comment>
<evidence type="ECO:0000256" key="2">
    <source>
        <dbReference type="SAM" id="SignalP"/>
    </source>
</evidence>
<organism evidence="3 4">
    <name type="scientific">Litorivita pollutaquae</name>
    <dbReference type="NCBI Taxonomy" id="2200892"/>
    <lineage>
        <taxon>Bacteria</taxon>
        <taxon>Pseudomonadati</taxon>
        <taxon>Pseudomonadota</taxon>
        <taxon>Alphaproteobacteria</taxon>
        <taxon>Rhodobacterales</taxon>
        <taxon>Paracoccaceae</taxon>
        <taxon>Litorivita</taxon>
    </lineage>
</organism>
<gene>
    <name evidence="3" type="ORF">DI396_07155</name>
</gene>
<reference evidence="3 4" key="1">
    <citation type="submission" date="2018-05" db="EMBL/GenBank/DDBJ databases">
        <title>Oceanovita maritima gen. nov., sp. nov., a marine bacterium in the family Rhodobacteraceae isolated from surface seawater of Lundu port Xiamen, China.</title>
        <authorList>
            <person name="Hetharua B.H."/>
            <person name="Min D."/>
            <person name="Liao H."/>
            <person name="Tian Y."/>
        </authorList>
    </citation>
    <scope>NUCLEOTIDE SEQUENCE [LARGE SCALE GENOMIC DNA]</scope>
    <source>
        <strain evidence="3 4">FSX-11</strain>
    </source>
</reference>
<dbReference type="Proteomes" id="UP000248012">
    <property type="component" value="Unassembled WGS sequence"/>
</dbReference>
<evidence type="ECO:0008006" key="5">
    <source>
        <dbReference type="Google" id="ProtNLM"/>
    </source>
</evidence>
<keyword evidence="2" id="KW-0732">Signal</keyword>
<proteinExistence type="predicted"/>
<evidence type="ECO:0000313" key="4">
    <source>
        <dbReference type="Proteomes" id="UP000248012"/>
    </source>
</evidence>
<dbReference type="EMBL" id="QFVT01000004">
    <property type="protein sequence ID" value="PYC47862.1"/>
    <property type="molecule type" value="Genomic_DNA"/>
</dbReference>
<dbReference type="RefSeq" id="WP_110795512.1">
    <property type="nucleotide sequence ID" value="NZ_KZ826483.1"/>
</dbReference>
<keyword evidence="1" id="KW-0812">Transmembrane</keyword>